<name>A0ABM1DM72_CERSS</name>
<evidence type="ECO:0000256" key="2">
    <source>
        <dbReference type="ARBA" id="ARBA00010663"/>
    </source>
</evidence>
<feature type="transmembrane region" description="Helical" evidence="11">
    <location>
        <begin position="6"/>
        <end position="33"/>
    </location>
</feature>
<keyword evidence="5 11" id="KW-0812">Transmembrane</keyword>
<feature type="transmembrane region" description="Helical" evidence="11">
    <location>
        <begin position="131"/>
        <end position="150"/>
    </location>
</feature>
<keyword evidence="9 11" id="KW-0675">Receptor</keyword>
<keyword evidence="8 11" id="KW-0472">Membrane</keyword>
<evidence type="ECO:0000313" key="13">
    <source>
        <dbReference type="Proteomes" id="UP000694910"/>
    </source>
</evidence>
<protein>
    <recommendedName>
        <fullName evidence="11">Vomeronasal type-1 receptor</fullName>
    </recommendedName>
</protein>
<feature type="transmembrane region" description="Helical" evidence="11">
    <location>
        <begin position="179"/>
        <end position="199"/>
    </location>
</feature>
<keyword evidence="7 11" id="KW-0297">G-protein coupled receptor</keyword>
<evidence type="ECO:0000256" key="10">
    <source>
        <dbReference type="ARBA" id="ARBA00023224"/>
    </source>
</evidence>
<evidence type="ECO:0000256" key="11">
    <source>
        <dbReference type="RuleBase" id="RU364061"/>
    </source>
</evidence>
<evidence type="ECO:0000259" key="12">
    <source>
        <dbReference type="PROSITE" id="PS50262"/>
    </source>
</evidence>
<dbReference type="Proteomes" id="UP000694910">
    <property type="component" value="Unplaced"/>
</dbReference>
<feature type="transmembrane region" description="Helical" evidence="11">
    <location>
        <begin position="90"/>
        <end position="110"/>
    </location>
</feature>
<evidence type="ECO:0000256" key="4">
    <source>
        <dbReference type="ARBA" id="ARBA00022507"/>
    </source>
</evidence>
<reference evidence="14" key="1">
    <citation type="submission" date="2025-08" db="UniProtKB">
        <authorList>
            <consortium name="RefSeq"/>
        </authorList>
    </citation>
    <scope>IDENTIFICATION</scope>
</reference>
<comment type="similarity">
    <text evidence="2 11">Belongs to the G-protein coupled receptor 1 family.</text>
</comment>
<evidence type="ECO:0000256" key="9">
    <source>
        <dbReference type="ARBA" id="ARBA00023170"/>
    </source>
</evidence>
<dbReference type="InterPro" id="IPR017452">
    <property type="entry name" value="GPCR_Rhodpsn_7TM"/>
</dbReference>
<keyword evidence="13" id="KW-1185">Reference proteome</keyword>
<evidence type="ECO:0000256" key="6">
    <source>
        <dbReference type="ARBA" id="ARBA00022989"/>
    </source>
</evidence>
<sequence length="300" mass="34825">MIWSNFIPGIIFLSLIGPGIVGNLLIFVGHVYTSVMGSEKKPIDLILIHLAFANTIIICTQGSKAITVAFHLRNFLGNVGCKIVVYLGRVARGLSICTTCLLSVVQAITISYRTNSWRKLKPQTVWQVLPYLLLFWVFNFLISSNLLYYITTVDSLNRSRIRIYIGYCYMLPSRQIVRWLFLTLMALWNIIFQSVMGWSSRYLAFRLYKHHKCVLYLQNSRFQRNPSPEIRATQSVLILMTCFLFFYWTDFIFSFYIGYFLADKYKILNVKIFLTSGYASLSPFVLIIRDANMAKCWRAH</sequence>
<dbReference type="RefSeq" id="XP_014652903.1">
    <property type="nucleotide sequence ID" value="XM_014797417.1"/>
</dbReference>
<accession>A0ABM1DM72</accession>
<keyword evidence="3 11" id="KW-1003">Cell membrane</keyword>
<dbReference type="Pfam" id="PF03402">
    <property type="entry name" value="V1R"/>
    <property type="match status" value="1"/>
</dbReference>
<comment type="subcellular location">
    <subcellularLocation>
        <location evidence="1 11">Cell membrane</location>
        <topology evidence="1 11">Multi-pass membrane protein</topology>
    </subcellularLocation>
</comment>
<feature type="domain" description="G-protein coupled receptors family 1 profile" evidence="12">
    <location>
        <begin position="22"/>
        <end position="286"/>
    </location>
</feature>
<dbReference type="PROSITE" id="PS50262">
    <property type="entry name" value="G_PROTEIN_RECEP_F1_2"/>
    <property type="match status" value="1"/>
</dbReference>
<keyword evidence="6 11" id="KW-1133">Transmembrane helix</keyword>
<feature type="transmembrane region" description="Helical" evidence="11">
    <location>
        <begin position="45"/>
        <end position="70"/>
    </location>
</feature>
<evidence type="ECO:0000256" key="7">
    <source>
        <dbReference type="ARBA" id="ARBA00023040"/>
    </source>
</evidence>
<evidence type="ECO:0000256" key="3">
    <source>
        <dbReference type="ARBA" id="ARBA00022475"/>
    </source>
</evidence>
<evidence type="ECO:0000256" key="1">
    <source>
        <dbReference type="ARBA" id="ARBA00004651"/>
    </source>
</evidence>
<evidence type="ECO:0000256" key="8">
    <source>
        <dbReference type="ARBA" id="ARBA00023136"/>
    </source>
</evidence>
<dbReference type="PANTHER" id="PTHR24062">
    <property type="entry name" value="VOMERONASAL TYPE-1 RECEPTOR"/>
    <property type="match status" value="1"/>
</dbReference>
<evidence type="ECO:0000256" key="5">
    <source>
        <dbReference type="ARBA" id="ARBA00022692"/>
    </source>
</evidence>
<feature type="transmembrane region" description="Helical" evidence="11">
    <location>
        <begin position="236"/>
        <end position="261"/>
    </location>
</feature>
<feature type="transmembrane region" description="Helical" evidence="11">
    <location>
        <begin position="267"/>
        <end position="288"/>
    </location>
</feature>
<dbReference type="GeneID" id="101402501"/>
<evidence type="ECO:0000313" key="14">
    <source>
        <dbReference type="RefSeq" id="XP_014652903.1"/>
    </source>
</evidence>
<dbReference type="Gene3D" id="1.20.1070.10">
    <property type="entry name" value="Rhodopsin 7-helix transmembrane proteins"/>
    <property type="match status" value="1"/>
</dbReference>
<proteinExistence type="inferred from homology"/>
<keyword evidence="10 11" id="KW-0807">Transducer</keyword>
<dbReference type="InterPro" id="IPR004072">
    <property type="entry name" value="Vmron_rcpt_1"/>
</dbReference>
<dbReference type="SUPFAM" id="SSF81321">
    <property type="entry name" value="Family A G protein-coupled receptor-like"/>
    <property type="match status" value="1"/>
</dbReference>
<dbReference type="PRINTS" id="PR01534">
    <property type="entry name" value="VOMERONASL1R"/>
</dbReference>
<gene>
    <name evidence="14" type="primary">LOC101402501</name>
</gene>
<organism evidence="13 14">
    <name type="scientific">Ceratotherium simum simum</name>
    <name type="common">Southern white rhinoceros</name>
    <dbReference type="NCBI Taxonomy" id="73337"/>
    <lineage>
        <taxon>Eukaryota</taxon>
        <taxon>Metazoa</taxon>
        <taxon>Chordata</taxon>
        <taxon>Craniata</taxon>
        <taxon>Vertebrata</taxon>
        <taxon>Euteleostomi</taxon>
        <taxon>Mammalia</taxon>
        <taxon>Eutheria</taxon>
        <taxon>Laurasiatheria</taxon>
        <taxon>Perissodactyla</taxon>
        <taxon>Rhinocerotidae</taxon>
        <taxon>Ceratotherium</taxon>
    </lineage>
</organism>
<keyword evidence="4 11" id="KW-0589">Pheromone response</keyword>